<dbReference type="Pfam" id="PF00091">
    <property type="entry name" value="Tubulin"/>
    <property type="match status" value="1"/>
</dbReference>
<dbReference type="InterPro" id="IPR036525">
    <property type="entry name" value="Tubulin/FtsZ_GTPase_sf"/>
</dbReference>
<keyword evidence="9" id="KW-1185">Reference proteome</keyword>
<dbReference type="RefSeq" id="WP_178931547.1">
    <property type="nucleotide sequence ID" value="NZ_JACBAZ010000002.1"/>
</dbReference>
<feature type="binding site" evidence="4">
    <location>
        <position position="142"/>
    </location>
    <ligand>
        <name>GTP</name>
        <dbReference type="ChEBI" id="CHEBI:37565"/>
    </ligand>
</feature>
<dbReference type="InterPro" id="IPR017975">
    <property type="entry name" value="Tubulin_CS"/>
</dbReference>
<dbReference type="CDD" id="cd02201">
    <property type="entry name" value="FtsZ_type1"/>
    <property type="match status" value="1"/>
</dbReference>
<comment type="function">
    <text evidence="4">Essential cell division protein that forms a contractile ring structure (Z ring) at the future cell division site. The regulation of the ring assembly controls the timing and the location of cell division. One of the functions of the FtsZ ring is to recruit other cell division proteins to the septum to produce a new cell wall between the dividing cells. Binds GTP and shows GTPase activity.</text>
</comment>
<evidence type="ECO:0000256" key="5">
    <source>
        <dbReference type="SAM" id="MobiDB-lite"/>
    </source>
</evidence>
<proteinExistence type="inferred from homology"/>
<dbReference type="GO" id="GO:0005525">
    <property type="term" value="F:GTP binding"/>
    <property type="evidence" value="ECO:0007669"/>
    <property type="project" value="UniProtKB-UniRule"/>
</dbReference>
<dbReference type="InterPro" id="IPR018316">
    <property type="entry name" value="Tubulin/FtsZ_2-layer-sand-dom"/>
</dbReference>
<dbReference type="InterPro" id="IPR003008">
    <property type="entry name" value="Tubulin_FtsZ_GTPase"/>
</dbReference>
<dbReference type="PROSITE" id="PS00227">
    <property type="entry name" value="TUBULIN"/>
    <property type="match status" value="1"/>
</dbReference>
<dbReference type="GO" id="GO:0043093">
    <property type="term" value="P:FtsZ-dependent cytokinesis"/>
    <property type="evidence" value="ECO:0007669"/>
    <property type="project" value="UniProtKB-UniRule"/>
</dbReference>
<dbReference type="SUPFAM" id="SSF52490">
    <property type="entry name" value="Tubulin nucleotide-binding domain-like"/>
    <property type="match status" value="1"/>
</dbReference>
<dbReference type="InterPro" id="IPR008280">
    <property type="entry name" value="Tub_FtsZ_C"/>
</dbReference>
<dbReference type="GO" id="GO:0032153">
    <property type="term" value="C:cell division site"/>
    <property type="evidence" value="ECO:0007669"/>
    <property type="project" value="UniProtKB-UniRule"/>
</dbReference>
<accession>A0A851GDI7</accession>
<dbReference type="InterPro" id="IPR024757">
    <property type="entry name" value="FtsZ_C"/>
</dbReference>
<dbReference type="HAMAP" id="MF_00909">
    <property type="entry name" value="FtsZ"/>
    <property type="match status" value="1"/>
</dbReference>
<feature type="binding site" evidence="4">
    <location>
        <position position="190"/>
    </location>
    <ligand>
        <name>GTP</name>
        <dbReference type="ChEBI" id="CHEBI:37565"/>
    </ligand>
</feature>
<feature type="compositionally biased region" description="Acidic residues" evidence="5">
    <location>
        <begin position="457"/>
        <end position="471"/>
    </location>
</feature>
<keyword evidence="3 4" id="KW-0342">GTP-binding</keyword>
<keyword evidence="4" id="KW-0132">Cell division</keyword>
<comment type="subunit">
    <text evidence="4">Homodimer. Polymerizes to form a dynamic ring structure in a strictly GTP-dependent manner. Interacts directly with several other division proteins.</text>
</comment>
<feature type="binding site" evidence="4">
    <location>
        <position position="146"/>
    </location>
    <ligand>
        <name>GTP</name>
        <dbReference type="ChEBI" id="CHEBI:37565"/>
    </ligand>
</feature>
<sequence>MISYQRDPQQTIPESSVKIVGLGGAGANMLDRAALDGLSGAEMLCINTDMRTLGSSVASEKIQIGRNLTMGLGAGGDPELGLKAAQECEQEIRDAFRDRKMIFLCVGLGGGTGSGAAPLICRLAREEGAFVVVFATVPFGFEGSRRRNQADTTLNELAVLANALVTFDNDRMGELVVAKKGIHEAFAAADRMISESVQAVTRLVMRPGLVNVGLDDLMAALRTNRSRCLFGSGLAKGEDRPQRALENTLASPLLDQGSLLKDATTVLVHICGGESLTLYEVELLMQGLSKHVPESAHILFGAAVDPAMKDGLSMTLISALPENKLIASTEQQEAEAPVMGEAIEQAVEEDGPEAEDMLVPMGEELVVEEAELAESESAEEESLFIVDSEPAHEQVAEEEPEQVETDEEVLEDLLESGDPAAELDSTDEEAMDQGADEVDLIADEALDDSLLEEVVEEIDEDHGSDEAEEEASSLTMPVRTHAKNPQGELELDGGPKGKFEGEIPNVLDGEDLDIPPFLRKKRR</sequence>
<dbReference type="GO" id="GO:0005874">
    <property type="term" value="C:microtubule"/>
    <property type="evidence" value="ECO:0007669"/>
    <property type="project" value="InterPro"/>
</dbReference>
<evidence type="ECO:0000259" key="7">
    <source>
        <dbReference type="SMART" id="SM00865"/>
    </source>
</evidence>
<feature type="domain" description="Tubulin/FtsZ GTPase" evidence="6">
    <location>
        <begin position="16"/>
        <end position="208"/>
    </location>
</feature>
<dbReference type="GO" id="GO:0000917">
    <property type="term" value="P:division septum assembly"/>
    <property type="evidence" value="ECO:0007669"/>
    <property type="project" value="UniProtKB-KW"/>
</dbReference>
<keyword evidence="4" id="KW-0963">Cytoplasm</keyword>
<feature type="binding site" evidence="4">
    <location>
        <begin position="111"/>
        <end position="113"/>
    </location>
    <ligand>
        <name>GTP</name>
        <dbReference type="ChEBI" id="CHEBI:37565"/>
    </ligand>
</feature>
<evidence type="ECO:0000313" key="8">
    <source>
        <dbReference type="EMBL" id="NWK55002.1"/>
    </source>
</evidence>
<dbReference type="PANTHER" id="PTHR30314">
    <property type="entry name" value="CELL DIVISION PROTEIN FTSZ-RELATED"/>
    <property type="match status" value="1"/>
</dbReference>
<evidence type="ECO:0000256" key="3">
    <source>
        <dbReference type="ARBA" id="ARBA00023134"/>
    </source>
</evidence>
<feature type="binding site" evidence="4">
    <location>
        <begin position="24"/>
        <end position="28"/>
    </location>
    <ligand>
        <name>GTP</name>
        <dbReference type="ChEBI" id="CHEBI:37565"/>
    </ligand>
</feature>
<organism evidence="8 9">
    <name type="scientific">Oceaniferula marina</name>
    <dbReference type="NCBI Taxonomy" id="2748318"/>
    <lineage>
        <taxon>Bacteria</taxon>
        <taxon>Pseudomonadati</taxon>
        <taxon>Verrucomicrobiota</taxon>
        <taxon>Verrucomicrobiia</taxon>
        <taxon>Verrucomicrobiales</taxon>
        <taxon>Verrucomicrobiaceae</taxon>
        <taxon>Oceaniferula</taxon>
    </lineage>
</organism>
<comment type="similarity">
    <text evidence="1 4">Belongs to the FtsZ family.</text>
</comment>
<dbReference type="AlphaFoldDB" id="A0A851GDI7"/>
<dbReference type="Proteomes" id="UP000557872">
    <property type="component" value="Unassembled WGS sequence"/>
</dbReference>
<dbReference type="SMART" id="SM00864">
    <property type="entry name" value="Tubulin"/>
    <property type="match status" value="1"/>
</dbReference>
<keyword evidence="2 4" id="KW-0547">Nucleotide-binding</keyword>
<dbReference type="PANTHER" id="PTHR30314:SF3">
    <property type="entry name" value="MITOCHONDRIAL DIVISION PROTEIN FSZA"/>
    <property type="match status" value="1"/>
</dbReference>
<dbReference type="PRINTS" id="PR00423">
    <property type="entry name" value="CELLDVISFTSZ"/>
</dbReference>
<evidence type="ECO:0000256" key="1">
    <source>
        <dbReference type="ARBA" id="ARBA00009690"/>
    </source>
</evidence>
<protein>
    <recommendedName>
        <fullName evidence="4">Cell division protein FtsZ</fullName>
    </recommendedName>
</protein>
<keyword evidence="4" id="KW-0717">Septation</keyword>
<comment type="caution">
    <text evidence="8">The sequence shown here is derived from an EMBL/GenBank/DDBJ whole genome shotgun (WGS) entry which is preliminary data.</text>
</comment>
<dbReference type="InterPro" id="IPR045061">
    <property type="entry name" value="FtsZ/CetZ"/>
</dbReference>
<keyword evidence="4" id="KW-0131">Cell cycle</keyword>
<evidence type="ECO:0000313" key="9">
    <source>
        <dbReference type="Proteomes" id="UP000557872"/>
    </source>
</evidence>
<dbReference type="GO" id="GO:0003924">
    <property type="term" value="F:GTPase activity"/>
    <property type="evidence" value="ECO:0007669"/>
    <property type="project" value="UniProtKB-UniRule"/>
</dbReference>
<dbReference type="InterPro" id="IPR000158">
    <property type="entry name" value="Cell_div_FtsZ"/>
</dbReference>
<reference evidence="8 9" key="1">
    <citation type="submission" date="2020-07" db="EMBL/GenBank/DDBJ databases">
        <title>Roseicoccus Jingziensis gen. nov., sp. nov., isolated from coastal seawater.</title>
        <authorList>
            <person name="Feng X."/>
        </authorList>
    </citation>
    <scope>NUCLEOTIDE SEQUENCE [LARGE SCALE GENOMIC DNA]</scope>
    <source>
        <strain evidence="8 9">N1E253</strain>
    </source>
</reference>
<dbReference type="Gene3D" id="3.40.50.1440">
    <property type="entry name" value="Tubulin/FtsZ, GTPase domain"/>
    <property type="match status" value="1"/>
</dbReference>
<dbReference type="Pfam" id="PF12327">
    <property type="entry name" value="FtsZ_C"/>
    <property type="match status" value="1"/>
</dbReference>
<evidence type="ECO:0000259" key="6">
    <source>
        <dbReference type="SMART" id="SM00864"/>
    </source>
</evidence>
<comment type="subcellular location">
    <subcellularLocation>
        <location evidence="4">Cytoplasm</location>
    </subcellularLocation>
    <text evidence="4">Assembles at midcell at the inner surface of the cytoplasmic membrane.</text>
</comment>
<feature type="region of interest" description="Disordered" evidence="5">
    <location>
        <begin position="457"/>
        <end position="523"/>
    </location>
</feature>
<dbReference type="SUPFAM" id="SSF55307">
    <property type="entry name" value="Tubulin C-terminal domain-like"/>
    <property type="match status" value="1"/>
</dbReference>
<evidence type="ECO:0000256" key="4">
    <source>
        <dbReference type="HAMAP-Rule" id="MF_00909"/>
    </source>
</evidence>
<dbReference type="GO" id="GO:0007017">
    <property type="term" value="P:microtubule-based process"/>
    <property type="evidence" value="ECO:0007669"/>
    <property type="project" value="InterPro"/>
</dbReference>
<dbReference type="GO" id="GO:0051258">
    <property type="term" value="P:protein polymerization"/>
    <property type="evidence" value="ECO:0007669"/>
    <property type="project" value="UniProtKB-UniRule"/>
</dbReference>
<feature type="domain" description="Tubulin/FtsZ 2-layer sandwich" evidence="7">
    <location>
        <begin position="210"/>
        <end position="330"/>
    </location>
</feature>
<gene>
    <name evidence="4" type="primary">ftsZ</name>
    <name evidence="8" type="ORF">HW115_05240</name>
</gene>
<dbReference type="GO" id="GO:0005737">
    <property type="term" value="C:cytoplasm"/>
    <property type="evidence" value="ECO:0007669"/>
    <property type="project" value="UniProtKB-SubCell"/>
</dbReference>
<evidence type="ECO:0000256" key="2">
    <source>
        <dbReference type="ARBA" id="ARBA00022741"/>
    </source>
</evidence>
<name>A0A851GDI7_9BACT</name>
<dbReference type="SMART" id="SM00865">
    <property type="entry name" value="Tubulin_C"/>
    <property type="match status" value="1"/>
</dbReference>
<dbReference type="EMBL" id="JACBAZ010000002">
    <property type="protein sequence ID" value="NWK55002.1"/>
    <property type="molecule type" value="Genomic_DNA"/>
</dbReference>